<dbReference type="Proteomes" id="UP000576225">
    <property type="component" value="Unassembled WGS sequence"/>
</dbReference>
<evidence type="ECO:0000313" key="12">
    <source>
        <dbReference type="EMBL" id="PVY45543.1"/>
    </source>
</evidence>
<reference evidence="11 14" key="2">
    <citation type="submission" date="2020-04" db="EMBL/GenBank/DDBJ databases">
        <authorList>
            <person name="Hitch T.C.A."/>
            <person name="Wylensek D."/>
            <person name="Clavel T."/>
        </authorList>
    </citation>
    <scope>NUCLEOTIDE SEQUENCE [LARGE SCALE GENOMIC DNA]</scope>
    <source>
        <strain evidence="11 14">COR2-253-APC-1A</strain>
    </source>
</reference>
<comment type="function">
    <text evidence="9">This protein specifically catalyzes the removal of signal peptides from prolipoproteins.</text>
</comment>
<dbReference type="NCBIfam" id="TIGR00077">
    <property type="entry name" value="lspA"/>
    <property type="match status" value="1"/>
</dbReference>
<name>A0A2U1BA56_9BACT</name>
<feature type="active site" evidence="9">
    <location>
        <position position="151"/>
    </location>
</feature>
<evidence type="ECO:0000256" key="3">
    <source>
        <dbReference type="ARBA" id="ARBA00022670"/>
    </source>
</evidence>
<evidence type="ECO:0000256" key="10">
    <source>
        <dbReference type="RuleBase" id="RU004181"/>
    </source>
</evidence>
<keyword evidence="8 9" id="KW-0472">Membrane</keyword>
<evidence type="ECO:0000313" key="14">
    <source>
        <dbReference type="Proteomes" id="UP000576225"/>
    </source>
</evidence>
<dbReference type="GeneID" id="78293903"/>
<sequence>MSPGNCFRPVETGSPRERTVIGAAVAAACTILLLDQLTKVLVERNFMLHESRVVIENFFNLSYVRNYGAAWSILSGYGWFLLLIAALVTAAALWFFRYLTEGYPERYFAIFIILGGVVGNSIDRIWRGAVVDFFDLHYYEAYHWPVFNIADIAICVGVGIFVLSSLLRPSRKAADDPGDRASE</sequence>
<keyword evidence="7 9" id="KW-1133">Transmembrane helix</keyword>
<evidence type="ECO:0000313" key="11">
    <source>
        <dbReference type="EMBL" id="NMD87659.1"/>
    </source>
</evidence>
<evidence type="ECO:0000256" key="5">
    <source>
        <dbReference type="ARBA" id="ARBA00022750"/>
    </source>
</evidence>
<dbReference type="HAMAP" id="MF_00161">
    <property type="entry name" value="LspA"/>
    <property type="match status" value="1"/>
</dbReference>
<evidence type="ECO:0000256" key="2">
    <source>
        <dbReference type="ARBA" id="ARBA00022475"/>
    </source>
</evidence>
<evidence type="ECO:0000256" key="4">
    <source>
        <dbReference type="ARBA" id="ARBA00022692"/>
    </source>
</evidence>
<evidence type="ECO:0000256" key="7">
    <source>
        <dbReference type="ARBA" id="ARBA00022989"/>
    </source>
</evidence>
<protein>
    <recommendedName>
        <fullName evidence="9">Lipoprotein signal peptidase</fullName>
        <ecNumber evidence="9">3.4.23.36</ecNumber>
    </recommendedName>
    <alternativeName>
        <fullName evidence="9">Prolipoprotein signal peptidase</fullName>
    </alternativeName>
    <alternativeName>
        <fullName evidence="9">Signal peptidase II</fullName>
        <shortName evidence="9">SPase II</shortName>
    </alternativeName>
</protein>
<dbReference type="PANTHER" id="PTHR33695">
    <property type="entry name" value="LIPOPROTEIN SIGNAL PEPTIDASE"/>
    <property type="match status" value="1"/>
</dbReference>
<proteinExistence type="inferred from homology"/>
<dbReference type="Pfam" id="PF01252">
    <property type="entry name" value="Peptidase_A8"/>
    <property type="match status" value="1"/>
</dbReference>
<keyword evidence="5 9" id="KW-0064">Aspartyl protease</keyword>
<keyword evidence="3 9" id="KW-0645">Protease</keyword>
<feature type="transmembrane region" description="Helical" evidence="9">
    <location>
        <begin position="20"/>
        <end position="38"/>
    </location>
</feature>
<organism evidence="12 13">
    <name type="scientific">Victivallis vadensis</name>
    <dbReference type="NCBI Taxonomy" id="172901"/>
    <lineage>
        <taxon>Bacteria</taxon>
        <taxon>Pseudomonadati</taxon>
        <taxon>Lentisphaerota</taxon>
        <taxon>Lentisphaeria</taxon>
        <taxon>Victivallales</taxon>
        <taxon>Victivallaceae</taxon>
        <taxon>Victivallis</taxon>
    </lineage>
</organism>
<comment type="catalytic activity">
    <reaction evidence="9">
        <text>Release of signal peptides from bacterial membrane prolipoproteins. Hydrolyzes -Xaa-Yaa-Zaa-|-(S,diacylglyceryl)Cys-, in which Xaa is hydrophobic (preferably Leu), and Yaa (Ala or Ser) and Zaa (Gly or Ala) have small, neutral side chains.</text>
        <dbReference type="EC" id="3.4.23.36"/>
    </reaction>
</comment>
<dbReference type="UniPathway" id="UPA00665"/>
<evidence type="ECO:0000256" key="8">
    <source>
        <dbReference type="ARBA" id="ARBA00023136"/>
    </source>
</evidence>
<dbReference type="AlphaFoldDB" id="A0A2U1BA56"/>
<dbReference type="PRINTS" id="PR00781">
    <property type="entry name" value="LIPOSIGPTASE"/>
</dbReference>
<evidence type="ECO:0000256" key="9">
    <source>
        <dbReference type="HAMAP-Rule" id="MF_00161"/>
    </source>
</evidence>
<dbReference type="Proteomes" id="UP000245959">
    <property type="component" value="Unassembled WGS sequence"/>
</dbReference>
<comment type="caution">
    <text evidence="12">The sequence shown here is derived from an EMBL/GenBank/DDBJ whole genome shotgun (WGS) entry which is preliminary data.</text>
</comment>
<dbReference type="EMBL" id="QEKH01000002">
    <property type="protein sequence ID" value="PVY45543.1"/>
    <property type="molecule type" value="Genomic_DNA"/>
</dbReference>
<feature type="transmembrane region" description="Helical" evidence="9">
    <location>
        <begin position="146"/>
        <end position="167"/>
    </location>
</feature>
<feature type="transmembrane region" description="Helical" evidence="9">
    <location>
        <begin position="107"/>
        <end position="126"/>
    </location>
</feature>
<keyword evidence="6 9" id="KW-0378">Hydrolase</keyword>
<dbReference type="EC" id="3.4.23.36" evidence="9"/>
<dbReference type="GO" id="GO:0006508">
    <property type="term" value="P:proteolysis"/>
    <property type="evidence" value="ECO:0007669"/>
    <property type="project" value="UniProtKB-KW"/>
</dbReference>
<accession>A0A2U1BA56</accession>
<keyword evidence="13" id="KW-1185">Reference proteome</keyword>
<keyword evidence="4 9" id="KW-0812">Transmembrane</keyword>
<comment type="similarity">
    <text evidence="1 9 10">Belongs to the peptidase A8 family.</text>
</comment>
<gene>
    <name evidence="9 11" type="primary">lspA</name>
    <name evidence="12" type="ORF">C8D82_102114</name>
    <name evidence="11" type="ORF">HF882_13800</name>
</gene>
<dbReference type="EMBL" id="JABAEW010000028">
    <property type="protein sequence ID" value="NMD87659.1"/>
    <property type="molecule type" value="Genomic_DNA"/>
</dbReference>
<feature type="transmembrane region" description="Helical" evidence="9">
    <location>
        <begin position="69"/>
        <end position="95"/>
    </location>
</feature>
<evidence type="ECO:0000256" key="1">
    <source>
        <dbReference type="ARBA" id="ARBA00006139"/>
    </source>
</evidence>
<dbReference type="RefSeq" id="WP_116882571.1">
    <property type="nucleotide sequence ID" value="NZ_CAJKCJ010000015.1"/>
</dbReference>
<feature type="active site" evidence="9">
    <location>
        <position position="132"/>
    </location>
</feature>
<dbReference type="PANTHER" id="PTHR33695:SF1">
    <property type="entry name" value="LIPOPROTEIN SIGNAL PEPTIDASE"/>
    <property type="match status" value="1"/>
</dbReference>
<keyword evidence="2 9" id="KW-1003">Cell membrane</keyword>
<comment type="subcellular location">
    <subcellularLocation>
        <location evidence="9">Cell membrane</location>
        <topology evidence="9">Multi-pass membrane protein</topology>
    </subcellularLocation>
</comment>
<comment type="pathway">
    <text evidence="9">Protein modification; lipoprotein biosynthesis (signal peptide cleavage).</text>
</comment>
<evidence type="ECO:0000313" key="13">
    <source>
        <dbReference type="Proteomes" id="UP000245959"/>
    </source>
</evidence>
<reference evidence="12 13" key="1">
    <citation type="submission" date="2018-04" db="EMBL/GenBank/DDBJ databases">
        <title>Genomic Encyclopedia of Type Strains, Phase IV (KMG-IV): sequencing the most valuable type-strain genomes for metagenomic binning, comparative biology and taxonomic classification.</title>
        <authorList>
            <person name="Goeker M."/>
        </authorList>
    </citation>
    <scope>NUCLEOTIDE SEQUENCE [LARGE SCALE GENOMIC DNA]</scope>
    <source>
        <strain evidence="12 13">DSM 14823</strain>
    </source>
</reference>
<dbReference type="InterPro" id="IPR001872">
    <property type="entry name" value="Peptidase_A8"/>
</dbReference>
<evidence type="ECO:0000256" key="6">
    <source>
        <dbReference type="ARBA" id="ARBA00022801"/>
    </source>
</evidence>
<dbReference type="GO" id="GO:0004190">
    <property type="term" value="F:aspartic-type endopeptidase activity"/>
    <property type="evidence" value="ECO:0007669"/>
    <property type="project" value="UniProtKB-UniRule"/>
</dbReference>
<dbReference type="GO" id="GO:0005886">
    <property type="term" value="C:plasma membrane"/>
    <property type="evidence" value="ECO:0007669"/>
    <property type="project" value="UniProtKB-SubCell"/>
</dbReference>